<keyword evidence="2 5" id="KW-0238">DNA-binding</keyword>
<proteinExistence type="predicted"/>
<keyword evidence="3" id="KW-0804">Transcription</keyword>
<dbReference type="PROSITE" id="PS51118">
    <property type="entry name" value="HTH_HXLR"/>
    <property type="match status" value="1"/>
</dbReference>
<evidence type="ECO:0000256" key="2">
    <source>
        <dbReference type="ARBA" id="ARBA00023125"/>
    </source>
</evidence>
<feature type="domain" description="HTH hxlR-type" evidence="4">
    <location>
        <begin position="11"/>
        <end position="109"/>
    </location>
</feature>
<dbReference type="Proteomes" id="UP001139648">
    <property type="component" value="Unassembled WGS sequence"/>
</dbReference>
<evidence type="ECO:0000313" key="5">
    <source>
        <dbReference type="EMBL" id="MCP2353672.1"/>
    </source>
</evidence>
<dbReference type="InterPro" id="IPR002577">
    <property type="entry name" value="HTH_HxlR"/>
</dbReference>
<evidence type="ECO:0000256" key="1">
    <source>
        <dbReference type="ARBA" id="ARBA00023015"/>
    </source>
</evidence>
<dbReference type="GO" id="GO:0003677">
    <property type="term" value="F:DNA binding"/>
    <property type="evidence" value="ECO:0007669"/>
    <property type="project" value="UniProtKB-KW"/>
</dbReference>
<dbReference type="InterPro" id="IPR036390">
    <property type="entry name" value="WH_DNA-bd_sf"/>
</dbReference>
<evidence type="ECO:0000313" key="6">
    <source>
        <dbReference type="Proteomes" id="UP001139648"/>
    </source>
</evidence>
<accession>A0A9X2G6Y1</accession>
<dbReference type="PANTHER" id="PTHR33204:SF18">
    <property type="entry name" value="TRANSCRIPTIONAL REGULATORY PROTEIN"/>
    <property type="match status" value="1"/>
</dbReference>
<dbReference type="AlphaFoldDB" id="A0A9X2G6Y1"/>
<sequence>MLGRTYESQNCSAARALEIVGERWSLLIIRHALLRGVTRFGDFQRGLGVARNILAARLDRFVQEGLMERRPSAESAPHHGYILTDMGRELLPVVMALTHWGDRWAAPGDPPVIFRHEHCGGELHQQTVCDDCGRYAAIEAVMAHPTAPSPALA</sequence>
<gene>
    <name evidence="5" type="ORF">HD597_000692</name>
</gene>
<evidence type="ECO:0000259" key="4">
    <source>
        <dbReference type="PROSITE" id="PS51118"/>
    </source>
</evidence>
<dbReference type="InterPro" id="IPR036388">
    <property type="entry name" value="WH-like_DNA-bd_sf"/>
</dbReference>
<dbReference type="RefSeq" id="WP_253740197.1">
    <property type="nucleotide sequence ID" value="NZ_BAABKA010000084.1"/>
</dbReference>
<evidence type="ECO:0000256" key="3">
    <source>
        <dbReference type="ARBA" id="ARBA00023163"/>
    </source>
</evidence>
<dbReference type="EMBL" id="JAMZEB010000001">
    <property type="protein sequence ID" value="MCP2353672.1"/>
    <property type="molecule type" value="Genomic_DNA"/>
</dbReference>
<dbReference type="Gene3D" id="1.10.10.10">
    <property type="entry name" value="Winged helix-like DNA-binding domain superfamily/Winged helix DNA-binding domain"/>
    <property type="match status" value="1"/>
</dbReference>
<organism evidence="5 6">
    <name type="scientific">Nonomuraea thailandensis</name>
    <dbReference type="NCBI Taxonomy" id="1188745"/>
    <lineage>
        <taxon>Bacteria</taxon>
        <taxon>Bacillati</taxon>
        <taxon>Actinomycetota</taxon>
        <taxon>Actinomycetes</taxon>
        <taxon>Streptosporangiales</taxon>
        <taxon>Streptosporangiaceae</taxon>
        <taxon>Nonomuraea</taxon>
    </lineage>
</organism>
<name>A0A9X2G6Y1_9ACTN</name>
<dbReference type="Pfam" id="PF01638">
    <property type="entry name" value="HxlR"/>
    <property type="match status" value="1"/>
</dbReference>
<reference evidence="5" key="1">
    <citation type="submission" date="2022-06" db="EMBL/GenBank/DDBJ databases">
        <title>Sequencing the genomes of 1000 actinobacteria strains.</title>
        <authorList>
            <person name="Klenk H.-P."/>
        </authorList>
    </citation>
    <scope>NUCLEOTIDE SEQUENCE</scope>
    <source>
        <strain evidence="5">DSM 46694</strain>
    </source>
</reference>
<keyword evidence="1" id="KW-0805">Transcription regulation</keyword>
<comment type="caution">
    <text evidence="5">The sequence shown here is derived from an EMBL/GenBank/DDBJ whole genome shotgun (WGS) entry which is preliminary data.</text>
</comment>
<keyword evidence="6" id="KW-1185">Reference proteome</keyword>
<dbReference type="PANTHER" id="PTHR33204">
    <property type="entry name" value="TRANSCRIPTIONAL REGULATOR, MARR FAMILY"/>
    <property type="match status" value="1"/>
</dbReference>
<protein>
    <submittedName>
        <fullName evidence="5">DNA-binding HxlR family transcriptional regulator</fullName>
    </submittedName>
</protein>
<dbReference type="SUPFAM" id="SSF46785">
    <property type="entry name" value="Winged helix' DNA-binding domain"/>
    <property type="match status" value="1"/>
</dbReference>